<dbReference type="InterPro" id="IPR000871">
    <property type="entry name" value="Beta-lactam_class-A"/>
</dbReference>
<evidence type="ECO:0000259" key="5">
    <source>
        <dbReference type="Pfam" id="PF13354"/>
    </source>
</evidence>
<dbReference type="PANTHER" id="PTHR35333:SF3">
    <property type="entry name" value="BETA-LACTAMASE-TYPE TRANSPEPTIDASE FOLD CONTAINING PROTEIN"/>
    <property type="match status" value="1"/>
</dbReference>
<gene>
    <name evidence="6" type="ORF">J2X09_003132</name>
</gene>
<keyword evidence="4" id="KW-0732">Signal</keyword>
<comment type="caution">
    <text evidence="6">The sequence shown here is derived from an EMBL/GenBank/DDBJ whole genome shotgun (WGS) entry which is preliminary data.</text>
</comment>
<evidence type="ECO:0000256" key="3">
    <source>
        <dbReference type="ARBA" id="ARBA00012865"/>
    </source>
</evidence>
<evidence type="ECO:0000256" key="2">
    <source>
        <dbReference type="ARBA" id="ARBA00009009"/>
    </source>
</evidence>
<dbReference type="EC" id="3.5.2.6" evidence="3"/>
<comment type="similarity">
    <text evidence="2">Belongs to the class-A beta-lactamase family.</text>
</comment>
<reference evidence="6 7" key="1">
    <citation type="submission" date="2023-07" db="EMBL/GenBank/DDBJ databases">
        <title>Sorghum-associated microbial communities from plants grown in Nebraska, USA.</title>
        <authorList>
            <person name="Schachtman D."/>
        </authorList>
    </citation>
    <scope>NUCLEOTIDE SEQUENCE [LARGE SCALE GENOMIC DNA]</scope>
    <source>
        <strain evidence="6 7">BE240</strain>
    </source>
</reference>
<protein>
    <recommendedName>
        <fullName evidence="3">beta-lactamase</fullName>
        <ecNumber evidence="3">3.5.2.6</ecNumber>
    </recommendedName>
</protein>
<dbReference type="SUPFAM" id="SSF56601">
    <property type="entry name" value="beta-lactamase/transpeptidase-like"/>
    <property type="match status" value="1"/>
</dbReference>
<evidence type="ECO:0000313" key="7">
    <source>
        <dbReference type="Proteomes" id="UP001265550"/>
    </source>
</evidence>
<evidence type="ECO:0000256" key="1">
    <source>
        <dbReference type="ARBA" id="ARBA00001526"/>
    </source>
</evidence>
<dbReference type="PANTHER" id="PTHR35333">
    <property type="entry name" value="BETA-LACTAMASE"/>
    <property type="match status" value="1"/>
</dbReference>
<accession>A0ABU1VD50</accession>
<dbReference type="PRINTS" id="PR00118">
    <property type="entry name" value="BLACTAMASEA"/>
</dbReference>
<dbReference type="InterPro" id="IPR012338">
    <property type="entry name" value="Beta-lactam/transpept-like"/>
</dbReference>
<feature type="chain" id="PRO_5045488786" description="beta-lactamase" evidence="4">
    <location>
        <begin position="25"/>
        <end position="289"/>
    </location>
</feature>
<feature type="domain" description="Beta-lactamase class A catalytic" evidence="5">
    <location>
        <begin position="46"/>
        <end position="256"/>
    </location>
</feature>
<dbReference type="Gene3D" id="3.40.710.10">
    <property type="entry name" value="DD-peptidase/beta-lactamase superfamily"/>
    <property type="match status" value="1"/>
</dbReference>
<sequence>MIQRRHLTLAATMAVALSPVRGLAAVPQPAQWQQLETAAQGRLGACILDTATGQMHGHRADERFMMLSSFKLLASALVLARADRGQESIERRITYSKHDLVTYSPVTEKHAGTPDGMSLAGLCEATITTSDNTAANLILASYGGPEALTRFARELGDDSTRLDRNEPGLNTGTAAALLDTTTPRAMALTLQKLLLGDALSPVSRQRLQQWLVGNTTGDKRLRAGLPASWRVGDKTGTNRTDANDIGIAWPANGRAPLIITAYLADSSADSTTRDATLAGVARLAASLVA</sequence>
<dbReference type="RefSeq" id="WP_204734315.1">
    <property type="nucleotide sequence ID" value="NZ_JAVDWE010000008.1"/>
</dbReference>
<dbReference type="InterPro" id="IPR045155">
    <property type="entry name" value="Beta-lactam_cat"/>
</dbReference>
<comment type="catalytic activity">
    <reaction evidence="1">
        <text>a beta-lactam + H2O = a substituted beta-amino acid</text>
        <dbReference type="Rhea" id="RHEA:20401"/>
        <dbReference type="ChEBI" id="CHEBI:15377"/>
        <dbReference type="ChEBI" id="CHEBI:35627"/>
        <dbReference type="ChEBI" id="CHEBI:140347"/>
        <dbReference type="EC" id="3.5.2.6"/>
    </reaction>
</comment>
<dbReference type="GO" id="GO:0008800">
    <property type="term" value="F:beta-lactamase activity"/>
    <property type="evidence" value="ECO:0007669"/>
    <property type="project" value="UniProtKB-EC"/>
</dbReference>
<organism evidence="6 7">
    <name type="scientific">Hydrogenophaga laconesensis</name>
    <dbReference type="NCBI Taxonomy" id="1805971"/>
    <lineage>
        <taxon>Bacteria</taxon>
        <taxon>Pseudomonadati</taxon>
        <taxon>Pseudomonadota</taxon>
        <taxon>Betaproteobacteria</taxon>
        <taxon>Burkholderiales</taxon>
        <taxon>Comamonadaceae</taxon>
        <taxon>Hydrogenophaga</taxon>
    </lineage>
</organism>
<dbReference type="NCBIfam" id="NF033103">
    <property type="entry name" value="bla_class_A"/>
    <property type="match status" value="1"/>
</dbReference>
<name>A0ABU1VD50_9BURK</name>
<dbReference type="Proteomes" id="UP001265550">
    <property type="component" value="Unassembled WGS sequence"/>
</dbReference>
<evidence type="ECO:0000313" key="6">
    <source>
        <dbReference type="EMBL" id="MDR7095384.1"/>
    </source>
</evidence>
<evidence type="ECO:0000256" key="4">
    <source>
        <dbReference type="SAM" id="SignalP"/>
    </source>
</evidence>
<keyword evidence="7" id="KW-1185">Reference proteome</keyword>
<dbReference type="Pfam" id="PF13354">
    <property type="entry name" value="Beta-lactamase2"/>
    <property type="match status" value="1"/>
</dbReference>
<proteinExistence type="inferred from homology"/>
<dbReference type="EMBL" id="JAVDWE010000008">
    <property type="protein sequence ID" value="MDR7095384.1"/>
    <property type="molecule type" value="Genomic_DNA"/>
</dbReference>
<feature type="signal peptide" evidence="4">
    <location>
        <begin position="1"/>
        <end position="24"/>
    </location>
</feature>
<keyword evidence="6" id="KW-0378">Hydrolase</keyword>